<reference evidence="1 2" key="1">
    <citation type="journal article" date="2013" name="Curr. Biol.">
        <title>The Genome of the Foraminiferan Reticulomyxa filosa.</title>
        <authorList>
            <person name="Glockner G."/>
            <person name="Hulsmann N."/>
            <person name="Schleicher M."/>
            <person name="Noegel A.A."/>
            <person name="Eichinger L."/>
            <person name="Gallinger C."/>
            <person name="Pawlowski J."/>
            <person name="Sierra R."/>
            <person name="Euteneuer U."/>
            <person name="Pillet L."/>
            <person name="Moustafa A."/>
            <person name="Platzer M."/>
            <person name="Groth M."/>
            <person name="Szafranski K."/>
            <person name="Schliwa M."/>
        </authorList>
    </citation>
    <scope>NUCLEOTIDE SEQUENCE [LARGE SCALE GENOMIC DNA]</scope>
</reference>
<feature type="non-terminal residue" evidence="1">
    <location>
        <position position="80"/>
    </location>
</feature>
<name>X6N0Y8_RETFI</name>
<keyword evidence="2" id="KW-1185">Reference proteome</keyword>
<sequence>MSSFKAFVNDKGKIYTIMLTELALKHLNEQILQVTHSAHAEDVLAAIMDEEENCIETDENVIRAFKKDTVYLTVQFRSSF</sequence>
<dbReference type="EMBL" id="ASPP01014173">
    <property type="protein sequence ID" value="ETO18992.1"/>
    <property type="molecule type" value="Genomic_DNA"/>
</dbReference>
<protein>
    <submittedName>
        <fullName evidence="1">Uncharacterized protein</fullName>
    </submittedName>
</protein>
<proteinExistence type="predicted"/>
<evidence type="ECO:0000313" key="1">
    <source>
        <dbReference type="EMBL" id="ETO18992.1"/>
    </source>
</evidence>
<comment type="caution">
    <text evidence="1">The sequence shown here is derived from an EMBL/GenBank/DDBJ whole genome shotgun (WGS) entry which is preliminary data.</text>
</comment>
<gene>
    <name evidence="1" type="ORF">RFI_18248</name>
</gene>
<organism evidence="1 2">
    <name type="scientific">Reticulomyxa filosa</name>
    <dbReference type="NCBI Taxonomy" id="46433"/>
    <lineage>
        <taxon>Eukaryota</taxon>
        <taxon>Sar</taxon>
        <taxon>Rhizaria</taxon>
        <taxon>Retaria</taxon>
        <taxon>Foraminifera</taxon>
        <taxon>Monothalamids</taxon>
        <taxon>Reticulomyxidae</taxon>
        <taxon>Reticulomyxa</taxon>
    </lineage>
</organism>
<evidence type="ECO:0000313" key="2">
    <source>
        <dbReference type="Proteomes" id="UP000023152"/>
    </source>
</evidence>
<accession>X6N0Y8</accession>
<dbReference type="AlphaFoldDB" id="X6N0Y8"/>
<dbReference type="Proteomes" id="UP000023152">
    <property type="component" value="Unassembled WGS sequence"/>
</dbReference>